<dbReference type="InterPro" id="IPR049046">
    <property type="entry name" value="Beta-AFase-like_GH127_middle"/>
</dbReference>
<evidence type="ECO:0000259" key="2">
    <source>
        <dbReference type="SMART" id="SM00458"/>
    </source>
</evidence>
<sequence>MPLDRRRLLAAGLGAAGGSLLAAPAFAAPQYPINRAPLRPAAFLRLPPGAVRAQGWLATQLSRQVTGLCGQYAATSHFLRFDATGWTNPALGGWEEVPYWLRGYVELGYVTGDATVLSEAQRWMDAVLRTQSADGFFGPTALRTSLNGHADLWPHMPMLHALRSHAEFTGDTRVTPFLTRFFGYANAQPAAVFRDGWGTWRWGDTIDVVYWLYNRTGDAFLLDLVRKIHANSADWRHGLPNPHNVNITQGFREPAQYWVLSGDAADRTATYTLYDQVQRDYGQFPGGGFAGDENIRPGFTDPRQGFETCGIVEYLLSHEILTRITGDPVWADRAEDLAVNSLPAALDPSGRAIHYVTSANVVDLDNTAKTLGQFQNGFAMQSYRAGVDQYRCCPHNYGMGWPGYVTEMWLATGDGGLCAALLGPSTVTARVGAGTTVTITETTSYPFADTVTFRVSTPAPVAFPFLVRIPGWCAAPELRVNGALVASGAGPRFATINRTWSANDTVTLRLPMTATVRSWPGQHNAASVHYGPLAFSLRITENWVRTGGTDQFPEYDVHAGSPWNFGLVPGAALTVTNAGSVADPFTVVNAPVRITTSAQRIDAWQADAQRVVTPLQDGPVAASTPVEAVTLIPMGAARLRITSFPVTGGTRPWQRPGAAFRVQNRNSGKVLGVAGMSLANSANVVQFADNGTADHLWRLVDAGGGAVKLQNVNSGKMLAVENMSTANGARVQQYDDVGSADHRWVLVDTGDGWLRLRNGNSGKVLAVSGASTADSAQVTQFDDNGAADHDWRLIPDGAVKLQNANSGKVLAVENMSTANSARVQQFADSGTVDHIWSFIPDVAPWFRIRNQNSGKVLGVAGMSTADSAQIVQYDDTGTADHRWRLRVLAGGPGLLRIQNQNSGKVLAVHAMSTADSANVEQFADNGTADHNWRIL</sequence>
<dbReference type="PANTHER" id="PTHR31151">
    <property type="entry name" value="PROLINE-TRNA LIGASE (DUF1680)"/>
    <property type="match status" value="1"/>
</dbReference>
<dbReference type="InterPro" id="IPR035992">
    <property type="entry name" value="Ricin_B-like_lectins"/>
</dbReference>
<evidence type="ECO:0000313" key="4">
    <source>
        <dbReference type="Proteomes" id="UP000256913"/>
    </source>
</evidence>
<dbReference type="SMART" id="SM00458">
    <property type="entry name" value="RICIN"/>
    <property type="match status" value="1"/>
</dbReference>
<gene>
    <name evidence="3" type="ORF">DFJ67_7351</name>
</gene>
<comment type="caution">
    <text evidence="3">The sequence shown here is derived from an EMBL/GenBank/DDBJ whole genome shotgun (WGS) entry which is preliminary data.</text>
</comment>
<accession>A0A3E0A4J9</accession>
<feature type="chain" id="PRO_5017558222" evidence="1">
    <location>
        <begin position="28"/>
        <end position="935"/>
    </location>
</feature>
<dbReference type="SUPFAM" id="SSF50370">
    <property type="entry name" value="Ricin B-like lectins"/>
    <property type="match status" value="2"/>
</dbReference>
<dbReference type="InterPro" id="IPR000772">
    <property type="entry name" value="Ricin_B_lectin"/>
</dbReference>
<feature type="domain" description="Ricin B lectin" evidence="2">
    <location>
        <begin position="750"/>
        <end position="886"/>
    </location>
</feature>
<dbReference type="Proteomes" id="UP000256913">
    <property type="component" value="Unassembled WGS sequence"/>
</dbReference>
<dbReference type="PROSITE" id="PS50231">
    <property type="entry name" value="RICIN_B_LECTIN"/>
    <property type="match status" value="2"/>
</dbReference>
<dbReference type="InterPro" id="IPR008928">
    <property type="entry name" value="6-hairpin_glycosidase_sf"/>
</dbReference>
<dbReference type="GO" id="GO:0005975">
    <property type="term" value="P:carbohydrate metabolic process"/>
    <property type="evidence" value="ECO:0007669"/>
    <property type="project" value="InterPro"/>
</dbReference>
<dbReference type="Pfam" id="PF07944">
    <property type="entry name" value="Beta-AFase-like_GH127_cat"/>
    <property type="match status" value="1"/>
</dbReference>
<dbReference type="PROSITE" id="PS51318">
    <property type="entry name" value="TAT"/>
    <property type="match status" value="1"/>
</dbReference>
<feature type="signal peptide" evidence="1">
    <location>
        <begin position="1"/>
        <end position="27"/>
    </location>
</feature>
<name>A0A3E0A4J9_9ACTN</name>
<organism evidence="3 4">
    <name type="scientific">Asanoa ferruginea</name>
    <dbReference type="NCBI Taxonomy" id="53367"/>
    <lineage>
        <taxon>Bacteria</taxon>
        <taxon>Bacillati</taxon>
        <taxon>Actinomycetota</taxon>
        <taxon>Actinomycetes</taxon>
        <taxon>Micromonosporales</taxon>
        <taxon>Micromonosporaceae</taxon>
        <taxon>Asanoa</taxon>
    </lineage>
</organism>
<dbReference type="SUPFAM" id="SSF48208">
    <property type="entry name" value="Six-hairpin glycosidases"/>
    <property type="match status" value="1"/>
</dbReference>
<proteinExistence type="predicted"/>
<dbReference type="OrthoDB" id="9757939at2"/>
<dbReference type="RefSeq" id="WP_116073402.1">
    <property type="nucleotide sequence ID" value="NZ_BONB01000051.1"/>
</dbReference>
<keyword evidence="1" id="KW-0732">Signal</keyword>
<dbReference type="Pfam" id="PF14200">
    <property type="entry name" value="RicinB_lectin_2"/>
    <property type="match status" value="3"/>
</dbReference>
<dbReference type="InterPro" id="IPR006311">
    <property type="entry name" value="TAT_signal"/>
</dbReference>
<protein>
    <submittedName>
        <fullName evidence="3">DUF1680 family protein</fullName>
    </submittedName>
</protein>
<dbReference type="CDD" id="cd00161">
    <property type="entry name" value="beta-trefoil_Ricin-like"/>
    <property type="match status" value="3"/>
</dbReference>
<evidence type="ECO:0000256" key="1">
    <source>
        <dbReference type="SAM" id="SignalP"/>
    </source>
</evidence>
<dbReference type="AlphaFoldDB" id="A0A3E0A4J9"/>
<dbReference type="PANTHER" id="PTHR31151:SF0">
    <property type="entry name" value="PROLINE-TRNA LIGASE (DUF1680)"/>
    <property type="match status" value="1"/>
</dbReference>
<dbReference type="Gene3D" id="2.80.10.50">
    <property type="match status" value="4"/>
</dbReference>
<dbReference type="Pfam" id="PF20736">
    <property type="entry name" value="Glyco_hydro127M"/>
    <property type="match status" value="1"/>
</dbReference>
<dbReference type="EMBL" id="QUMQ01000001">
    <property type="protein sequence ID" value="REG01271.1"/>
    <property type="molecule type" value="Genomic_DNA"/>
</dbReference>
<keyword evidence="4" id="KW-1185">Reference proteome</keyword>
<dbReference type="InterPro" id="IPR012878">
    <property type="entry name" value="Beta-AFase-like_GH127_cat"/>
</dbReference>
<reference evidence="3 4" key="1">
    <citation type="submission" date="2018-08" db="EMBL/GenBank/DDBJ databases">
        <title>Sequencing the genomes of 1000 actinobacteria strains.</title>
        <authorList>
            <person name="Klenk H.-P."/>
        </authorList>
    </citation>
    <scope>NUCLEOTIDE SEQUENCE [LARGE SCALE GENOMIC DNA]</scope>
    <source>
        <strain evidence="3 4">DSM 44099</strain>
    </source>
</reference>
<evidence type="ECO:0000313" key="3">
    <source>
        <dbReference type="EMBL" id="REG01271.1"/>
    </source>
</evidence>